<dbReference type="AlphaFoldDB" id="D8Q616"/>
<name>D8Q616_SCHCM</name>
<organism evidence="3">
    <name type="scientific">Schizophyllum commune (strain H4-8 / FGSC 9210)</name>
    <name type="common">Split gill fungus</name>
    <dbReference type="NCBI Taxonomy" id="578458"/>
    <lineage>
        <taxon>Eukaryota</taxon>
        <taxon>Fungi</taxon>
        <taxon>Dikarya</taxon>
        <taxon>Basidiomycota</taxon>
        <taxon>Agaricomycotina</taxon>
        <taxon>Agaricomycetes</taxon>
        <taxon>Agaricomycetidae</taxon>
        <taxon>Agaricales</taxon>
        <taxon>Schizophyllaceae</taxon>
        <taxon>Schizophyllum</taxon>
    </lineage>
</organism>
<evidence type="ECO:0000313" key="3">
    <source>
        <dbReference type="Proteomes" id="UP000007431"/>
    </source>
</evidence>
<proteinExistence type="predicted"/>
<dbReference type="EMBL" id="GL377306">
    <property type="protein sequence ID" value="EFI97507.1"/>
    <property type="molecule type" value="Genomic_DNA"/>
</dbReference>
<feature type="region of interest" description="Disordered" evidence="1">
    <location>
        <begin position="1"/>
        <end position="49"/>
    </location>
</feature>
<dbReference type="InParanoid" id="D8Q616"/>
<gene>
    <name evidence="2" type="ORF">SCHCODRAFT_109409</name>
</gene>
<sequence>MSSHSTYSYGSDVGGNDDVGFSSHESGSPAPDIWPPPFPVPGARPQSRAHTPVNAVVNQFYNRTVFTGALPAQGMSPTRSDTPETGDVFLRHGGARRAPTPLPHFRVGLSSSSGSDTPSASSFGDIAPRRARTPRARTPLPCSAIEPHSDPYTSMLAFVLPRAVQASADGDREQGLCFPDGNFVIVSKDHQVSRVHKSTLELQAPQIVRQSRSWNEVYRYALLKNADGAHVDAFLRAAFCPEYFPAPPQQVAFKVIRMVLTMAHELGAIPLRRRALTHLEALAKSALDSPSHWANVATKLFVVSCSREVGALWLMPSIMYTLTCVSPRSFDVAAPADHEYIYVLSDEDHRTIANARVSTRNFGEIKALVFANTRCVDRACINSRNRLLDVIHDRYEKDPLHAMHTLSYILQPDAKEACRICSHCYDVVKPKVDTLEDKFLEDLPTHFAFPTWDALEHMREQDMGCPGQILRPVWKHIHKV</sequence>
<dbReference type="RefSeq" id="XP_003032410.1">
    <property type="nucleotide sequence ID" value="XM_003032364.1"/>
</dbReference>
<feature type="compositionally biased region" description="Pro residues" evidence="1">
    <location>
        <begin position="32"/>
        <end position="42"/>
    </location>
</feature>
<evidence type="ECO:0008006" key="4">
    <source>
        <dbReference type="Google" id="ProtNLM"/>
    </source>
</evidence>
<feature type="region of interest" description="Disordered" evidence="1">
    <location>
        <begin position="109"/>
        <end position="145"/>
    </location>
</feature>
<dbReference type="GeneID" id="9590047"/>
<dbReference type="HOGENOM" id="CLU_568770_0_0_1"/>
<feature type="non-terminal residue" evidence="2">
    <location>
        <position position="480"/>
    </location>
</feature>
<keyword evidence="3" id="KW-1185">Reference proteome</keyword>
<reference evidence="2 3" key="1">
    <citation type="journal article" date="2010" name="Nat. Biotechnol.">
        <title>Genome sequence of the model mushroom Schizophyllum commune.</title>
        <authorList>
            <person name="Ohm R.A."/>
            <person name="de Jong J.F."/>
            <person name="Lugones L.G."/>
            <person name="Aerts A."/>
            <person name="Kothe E."/>
            <person name="Stajich J.E."/>
            <person name="de Vries R.P."/>
            <person name="Record E."/>
            <person name="Levasseur A."/>
            <person name="Baker S.E."/>
            <person name="Bartholomew K.A."/>
            <person name="Coutinho P.M."/>
            <person name="Erdmann S."/>
            <person name="Fowler T.J."/>
            <person name="Gathman A.C."/>
            <person name="Lombard V."/>
            <person name="Henrissat B."/>
            <person name="Knabe N."/>
            <person name="Kuees U."/>
            <person name="Lilly W.W."/>
            <person name="Lindquist E."/>
            <person name="Lucas S."/>
            <person name="Magnuson J.K."/>
            <person name="Piumi F."/>
            <person name="Raudaskoski M."/>
            <person name="Salamov A."/>
            <person name="Schmutz J."/>
            <person name="Schwarze F.W.M.R."/>
            <person name="vanKuyk P.A."/>
            <person name="Horton J.S."/>
            <person name="Grigoriev I.V."/>
            <person name="Woesten H.A.B."/>
        </authorList>
    </citation>
    <scope>NUCLEOTIDE SEQUENCE [LARGE SCALE GENOMIC DNA]</scope>
    <source>
        <strain evidence="3">H4-8 / FGSC 9210</strain>
    </source>
</reference>
<dbReference type="Proteomes" id="UP000007431">
    <property type="component" value="Unassembled WGS sequence"/>
</dbReference>
<protein>
    <recommendedName>
        <fullName evidence="4">BTB domain-containing protein</fullName>
    </recommendedName>
</protein>
<dbReference type="VEuPathDB" id="FungiDB:SCHCODRAFT_02748293"/>
<feature type="compositionally biased region" description="Low complexity" evidence="1">
    <location>
        <begin position="110"/>
        <end position="122"/>
    </location>
</feature>
<dbReference type="OrthoDB" id="10679095at2759"/>
<dbReference type="KEGG" id="scm:SCHCO_02748293"/>
<evidence type="ECO:0000313" key="2">
    <source>
        <dbReference type="EMBL" id="EFI97507.1"/>
    </source>
</evidence>
<accession>D8Q616</accession>
<evidence type="ECO:0000256" key="1">
    <source>
        <dbReference type="SAM" id="MobiDB-lite"/>
    </source>
</evidence>